<evidence type="ECO:0000256" key="1">
    <source>
        <dbReference type="ARBA" id="ARBA00022475"/>
    </source>
</evidence>
<feature type="transmembrane region" description="Helical" evidence="7">
    <location>
        <begin position="32"/>
        <end position="55"/>
    </location>
</feature>
<dbReference type="AlphaFoldDB" id="A0A4R7FM42"/>
<evidence type="ECO:0000256" key="5">
    <source>
        <dbReference type="ARBA" id="ARBA00023239"/>
    </source>
</evidence>
<keyword evidence="5 7" id="KW-0456">Lyase</keyword>
<dbReference type="GO" id="GO:0005886">
    <property type="term" value="C:plasma membrane"/>
    <property type="evidence" value="ECO:0007669"/>
    <property type="project" value="UniProtKB-SubCell"/>
</dbReference>
<keyword evidence="3 7" id="KW-1133">Transmembrane helix</keyword>
<gene>
    <name evidence="7" type="primary">mltG</name>
    <name evidence="9" type="ORF">CLV52_2419</name>
</gene>
<evidence type="ECO:0000313" key="9">
    <source>
        <dbReference type="EMBL" id="TDS77473.1"/>
    </source>
</evidence>
<keyword evidence="1 7" id="KW-1003">Cell membrane</keyword>
<evidence type="ECO:0000256" key="7">
    <source>
        <dbReference type="HAMAP-Rule" id="MF_02065"/>
    </source>
</evidence>
<accession>A0A4R7FM42</accession>
<evidence type="ECO:0000256" key="3">
    <source>
        <dbReference type="ARBA" id="ARBA00022989"/>
    </source>
</evidence>
<dbReference type="Pfam" id="PF02618">
    <property type="entry name" value="YceG"/>
    <property type="match status" value="1"/>
</dbReference>
<dbReference type="EC" id="4.2.2.29" evidence="7"/>
<comment type="function">
    <text evidence="7">Functions as a peptidoglycan terminase that cleaves nascent peptidoglycan strands endolytically to terminate their elongation.</text>
</comment>
<dbReference type="PANTHER" id="PTHR30518">
    <property type="entry name" value="ENDOLYTIC MUREIN TRANSGLYCOSYLASE"/>
    <property type="match status" value="1"/>
</dbReference>
<feature type="region of interest" description="Disordered" evidence="8">
    <location>
        <begin position="1"/>
        <end position="26"/>
    </location>
</feature>
<reference evidence="9 10" key="1">
    <citation type="submission" date="2019-03" db="EMBL/GenBank/DDBJ databases">
        <title>Genomic Encyclopedia of Archaeal and Bacterial Type Strains, Phase II (KMG-II): from individual species to whole genera.</title>
        <authorList>
            <person name="Goeker M."/>
        </authorList>
    </citation>
    <scope>NUCLEOTIDE SEQUENCE [LARGE SCALE GENOMIC DNA]</scope>
    <source>
        <strain evidence="9 10">DSM 24782</strain>
    </source>
</reference>
<keyword evidence="2 7" id="KW-0812">Transmembrane</keyword>
<evidence type="ECO:0000256" key="6">
    <source>
        <dbReference type="ARBA" id="ARBA00023316"/>
    </source>
</evidence>
<dbReference type="Proteomes" id="UP000295344">
    <property type="component" value="Unassembled WGS sequence"/>
</dbReference>
<evidence type="ECO:0000313" key="10">
    <source>
        <dbReference type="Proteomes" id="UP000295344"/>
    </source>
</evidence>
<keyword evidence="10" id="KW-1185">Reference proteome</keyword>
<evidence type="ECO:0000256" key="8">
    <source>
        <dbReference type="SAM" id="MobiDB-lite"/>
    </source>
</evidence>
<dbReference type="InterPro" id="IPR003770">
    <property type="entry name" value="MLTG-like"/>
</dbReference>
<sequence>MDEFDRLLNLPPEDDQGDPPRHGRERPKRRRVWPWLLAILLVILLAIGGAGWWAYSTYPDQVKSLFGYSNDYTGSGTGSVEVEIKPGQSGSDVADTLAAKGVTKTPAAFYNLLISLDEAPPLEPGTYRLKEHMSAKAALAAIEQPSNRVESTVAIPEGTTAAGVLKLTAEATGKTVAELSAIAKDYASLGVPKSAPNIEGWLFPATYTFQPDVTAREMLQAMVDRTKKALDDAGVAPADRQKTLTFAALVQKEGNGTESGDAKVARVFLNRLKQGMLLQSDATVSYGAGGTTVVPTTKQYASGNRYNTYKHKGLPVGPISNPGDAAIQAVLHPAKGSWLYFVTVNLETGKTVYSNTLAEHEKATQEFAAWLRAHPSYKK</sequence>
<comment type="caution">
    <text evidence="9">The sequence shown here is derived from an EMBL/GenBank/DDBJ whole genome shotgun (WGS) entry which is preliminary data.</text>
</comment>
<dbReference type="RefSeq" id="WP_162850830.1">
    <property type="nucleotide sequence ID" value="NZ_BAAARP010000002.1"/>
</dbReference>
<evidence type="ECO:0000256" key="4">
    <source>
        <dbReference type="ARBA" id="ARBA00023136"/>
    </source>
</evidence>
<protein>
    <recommendedName>
        <fullName evidence="7">Endolytic murein transglycosylase</fullName>
        <ecNumber evidence="7">4.2.2.29</ecNumber>
    </recommendedName>
    <alternativeName>
        <fullName evidence="7">Peptidoglycan lytic transglycosylase</fullName>
    </alternativeName>
    <alternativeName>
        <fullName evidence="7">Peptidoglycan polymerization terminase</fullName>
    </alternativeName>
</protein>
<organism evidence="9 10">
    <name type="scientific">Amnibacterium kyonggiense</name>
    <dbReference type="NCBI Taxonomy" id="595671"/>
    <lineage>
        <taxon>Bacteria</taxon>
        <taxon>Bacillati</taxon>
        <taxon>Actinomycetota</taxon>
        <taxon>Actinomycetes</taxon>
        <taxon>Micrococcales</taxon>
        <taxon>Microbacteriaceae</taxon>
        <taxon>Amnibacterium</taxon>
    </lineage>
</organism>
<keyword evidence="4 7" id="KW-0472">Membrane</keyword>
<name>A0A4R7FM42_9MICO</name>
<feature type="site" description="Important for catalytic activity" evidence="7">
    <location>
        <position position="253"/>
    </location>
</feature>
<dbReference type="GO" id="GO:0008932">
    <property type="term" value="F:lytic endotransglycosylase activity"/>
    <property type="evidence" value="ECO:0007669"/>
    <property type="project" value="UniProtKB-UniRule"/>
</dbReference>
<comment type="similarity">
    <text evidence="7">Belongs to the transglycosylase MltG family.</text>
</comment>
<dbReference type="PANTHER" id="PTHR30518:SF2">
    <property type="entry name" value="ENDOLYTIC MUREIN TRANSGLYCOSYLASE"/>
    <property type="match status" value="1"/>
</dbReference>
<dbReference type="HAMAP" id="MF_02065">
    <property type="entry name" value="MltG"/>
    <property type="match status" value="1"/>
</dbReference>
<dbReference type="EMBL" id="SOAM01000002">
    <property type="protein sequence ID" value="TDS77473.1"/>
    <property type="molecule type" value="Genomic_DNA"/>
</dbReference>
<dbReference type="GO" id="GO:0009252">
    <property type="term" value="P:peptidoglycan biosynthetic process"/>
    <property type="evidence" value="ECO:0007669"/>
    <property type="project" value="UniProtKB-UniRule"/>
</dbReference>
<keyword evidence="6 7" id="KW-0961">Cell wall biogenesis/degradation</keyword>
<comment type="catalytic activity">
    <reaction evidence="7">
        <text>a peptidoglycan chain = a peptidoglycan chain with N-acetyl-1,6-anhydromuramyl-[peptide] at the reducing end + a peptidoglycan chain with N-acetylglucosamine at the non-reducing end.</text>
        <dbReference type="EC" id="4.2.2.29"/>
    </reaction>
</comment>
<evidence type="ECO:0000256" key="2">
    <source>
        <dbReference type="ARBA" id="ARBA00022692"/>
    </source>
</evidence>
<dbReference type="Gene3D" id="3.30.1490.480">
    <property type="entry name" value="Endolytic murein transglycosylase"/>
    <property type="match status" value="1"/>
</dbReference>
<proteinExistence type="inferred from homology"/>
<dbReference type="GO" id="GO:0071555">
    <property type="term" value="P:cell wall organization"/>
    <property type="evidence" value="ECO:0007669"/>
    <property type="project" value="UniProtKB-KW"/>
</dbReference>
<comment type="subcellular location">
    <subcellularLocation>
        <location evidence="7">Cell membrane</location>
        <topology evidence="7">Single-pass membrane protein</topology>
    </subcellularLocation>
</comment>
<dbReference type="NCBIfam" id="TIGR00247">
    <property type="entry name" value="endolytic transglycosylase MltG"/>
    <property type="match status" value="1"/>
</dbReference>